<dbReference type="InterPro" id="IPR009558">
    <property type="entry name" value="DUF1175"/>
</dbReference>
<sequence>MVIYTNLLFPIGKSDLKSLENLKLDVEDSMNFRLWFVAIALDNVDNEHPTFKTKDCSGFVFYCIKEALKKHDKDWFEKTGYKGPVFEDVKKYNYPNTPLGVNIFFNRKKYVSYVDAYNLLHYNTYFISYEKRYAKPGDLIFYFHPEDPEFPYHVMIYTGNGFVYHTGPEGEVRYVSYENMMLGDMAWKPIELNPAFLGYYGLKIHSN</sequence>
<accession>A0ABM6GCJ6</accession>
<dbReference type="Proteomes" id="UP000185490">
    <property type="component" value="Chromosome"/>
</dbReference>
<keyword evidence="2" id="KW-1185">Reference proteome</keyword>
<dbReference type="SUPFAM" id="SSF54001">
    <property type="entry name" value="Cysteine proteinases"/>
    <property type="match status" value="1"/>
</dbReference>
<gene>
    <name evidence="1" type="ORF">BW47_00775</name>
</gene>
<evidence type="ECO:0000313" key="2">
    <source>
        <dbReference type="Proteomes" id="UP000185490"/>
    </source>
</evidence>
<evidence type="ECO:0008006" key="3">
    <source>
        <dbReference type="Google" id="ProtNLM"/>
    </source>
</evidence>
<dbReference type="Pfam" id="PF06672">
    <property type="entry name" value="DUF1175"/>
    <property type="match status" value="1"/>
</dbReference>
<reference evidence="1 2" key="1">
    <citation type="submission" date="2014-02" db="EMBL/GenBank/DDBJ databases">
        <title>Diversity of Thermotogales isolates from hydrothermal vents.</title>
        <authorList>
            <person name="Haverkamp T.H.A."/>
            <person name="Lossouarn J."/>
            <person name="Geslin C."/>
            <person name="Nesbo C.L."/>
        </authorList>
    </citation>
    <scope>NUCLEOTIDE SEQUENCE [LARGE SCALE GENOMIC DNA]</scope>
    <source>
        <strain evidence="1 2">431</strain>
    </source>
</reference>
<evidence type="ECO:0000313" key="1">
    <source>
        <dbReference type="EMBL" id="APT73219.1"/>
    </source>
</evidence>
<dbReference type="EMBL" id="CP007389">
    <property type="protein sequence ID" value="APT73219.1"/>
    <property type="molecule type" value="Genomic_DNA"/>
</dbReference>
<organism evidence="1 2">
    <name type="scientific">Thermosipho melanesiensis</name>
    <dbReference type="NCBI Taxonomy" id="46541"/>
    <lineage>
        <taxon>Bacteria</taxon>
        <taxon>Thermotogati</taxon>
        <taxon>Thermotogota</taxon>
        <taxon>Thermotogae</taxon>
        <taxon>Thermotogales</taxon>
        <taxon>Fervidobacteriaceae</taxon>
        <taxon>Thermosipho</taxon>
    </lineage>
</organism>
<proteinExistence type="predicted"/>
<name>A0ABM6GCJ6_9BACT</name>
<dbReference type="InterPro" id="IPR038765">
    <property type="entry name" value="Papain-like_cys_pep_sf"/>
</dbReference>
<dbReference type="Gene3D" id="3.90.1720.10">
    <property type="entry name" value="endopeptidase domain like (from Nostoc punctiforme)"/>
    <property type="match status" value="1"/>
</dbReference>
<protein>
    <recommendedName>
        <fullName evidence="3">DUF1175 domain-containing protein</fullName>
    </recommendedName>
</protein>